<dbReference type="SUPFAM" id="SSF141694">
    <property type="entry name" value="AF2212/PG0164-like"/>
    <property type="match status" value="1"/>
</dbReference>
<name>A0A4Q7X775_9ACTN</name>
<reference evidence="1 2" key="1">
    <citation type="journal article" date="2015" name="Stand. Genomic Sci.">
        <title>Genomic Encyclopedia of Bacterial and Archaeal Type Strains, Phase III: the genomes of soil and plant-associated and newly described type strains.</title>
        <authorList>
            <person name="Whitman W.B."/>
            <person name="Woyke T."/>
            <person name="Klenk H.P."/>
            <person name="Zhou Y."/>
            <person name="Lilburn T.G."/>
            <person name="Beck B.J."/>
            <person name="De Vos P."/>
            <person name="Vandamme P."/>
            <person name="Eisen J.A."/>
            <person name="Garrity G."/>
            <person name="Hugenholtz P."/>
            <person name="Kyrpides N.C."/>
        </authorList>
    </citation>
    <scope>NUCLEOTIDE SEQUENCE [LARGE SCALE GENOMIC DNA]</scope>
    <source>
        <strain evidence="1 2">VKM Ac-2540</strain>
    </source>
</reference>
<dbReference type="EMBL" id="SHKR01000011">
    <property type="protein sequence ID" value="RZU18937.1"/>
    <property type="molecule type" value="Genomic_DNA"/>
</dbReference>
<dbReference type="InterPro" id="IPR015018">
    <property type="entry name" value="DUF1905"/>
</dbReference>
<dbReference type="Pfam" id="PF08922">
    <property type="entry name" value="DUF1905"/>
    <property type="match status" value="1"/>
</dbReference>
<proteinExistence type="predicted"/>
<sequence>MSTYRFSAPLWQYPGEGSWYFVAVPEEISDDIADLTAGRRKGFGSVRVSVTVGASTWQTSLFPSKSGSYLLPVKKPVRVAESLTEGTPVETRLDLVDF</sequence>
<dbReference type="Gene3D" id="2.40.30.100">
    <property type="entry name" value="AF2212/PG0164-like"/>
    <property type="match status" value="1"/>
</dbReference>
<protein>
    <submittedName>
        <fullName evidence="1">Uncharacterized protein DUF1905</fullName>
    </submittedName>
</protein>
<comment type="caution">
    <text evidence="1">The sequence shown here is derived from an EMBL/GenBank/DDBJ whole genome shotgun (WGS) entry which is preliminary data.</text>
</comment>
<keyword evidence="2" id="KW-1185">Reference proteome</keyword>
<dbReference type="Proteomes" id="UP000292027">
    <property type="component" value="Unassembled WGS sequence"/>
</dbReference>
<accession>A0A4Q7X775</accession>
<gene>
    <name evidence="1" type="ORF">EV645_1139</name>
</gene>
<dbReference type="AlphaFoldDB" id="A0A4Q7X775"/>
<dbReference type="RefSeq" id="WP_198681475.1">
    <property type="nucleotide sequence ID" value="NZ_SHKR01000011.1"/>
</dbReference>
<organism evidence="1 2">
    <name type="scientific">Kribbella rubisoli</name>
    <dbReference type="NCBI Taxonomy" id="3075929"/>
    <lineage>
        <taxon>Bacteria</taxon>
        <taxon>Bacillati</taxon>
        <taxon>Actinomycetota</taxon>
        <taxon>Actinomycetes</taxon>
        <taxon>Propionibacteriales</taxon>
        <taxon>Kribbellaceae</taxon>
        <taxon>Kribbella</taxon>
    </lineage>
</organism>
<dbReference type="InterPro" id="IPR037079">
    <property type="entry name" value="AF2212/PG0164-like_sf"/>
</dbReference>
<evidence type="ECO:0000313" key="1">
    <source>
        <dbReference type="EMBL" id="RZU18937.1"/>
    </source>
</evidence>
<evidence type="ECO:0000313" key="2">
    <source>
        <dbReference type="Proteomes" id="UP000292027"/>
    </source>
</evidence>